<proteinExistence type="predicted"/>
<dbReference type="Proteomes" id="UP000737018">
    <property type="component" value="Unassembled WGS sequence"/>
</dbReference>
<protein>
    <recommendedName>
        <fullName evidence="1">F-box domain-containing protein</fullName>
    </recommendedName>
</protein>
<reference evidence="2" key="1">
    <citation type="submission" date="2020-03" db="EMBL/GenBank/DDBJ databases">
        <title>Castanea mollissima Vanexum genome sequencing.</title>
        <authorList>
            <person name="Staton M."/>
        </authorList>
    </citation>
    <scope>NUCLEOTIDE SEQUENCE</scope>
    <source>
        <tissue evidence="2">Leaf</tissue>
    </source>
</reference>
<evidence type="ECO:0000259" key="1">
    <source>
        <dbReference type="PROSITE" id="PS50181"/>
    </source>
</evidence>
<name>A0A8J4RJM5_9ROSI</name>
<evidence type="ECO:0000313" key="3">
    <source>
        <dbReference type="Proteomes" id="UP000737018"/>
    </source>
</evidence>
<dbReference type="Pfam" id="PF12937">
    <property type="entry name" value="F-box-like"/>
    <property type="match status" value="1"/>
</dbReference>
<gene>
    <name evidence="2" type="ORF">CMV_010220</name>
</gene>
<sequence length="100" mass="11493">MSDNLPKVSKSVLTEEEESMWETLPPEIPTLVLMRLPIKSIQTCTHVSTKWKSLIIRDPNFISSHLNHSNTHTHTHPILLFKFCSQSFLKANYSLKKGHP</sequence>
<organism evidence="2 3">
    <name type="scientific">Castanea mollissima</name>
    <name type="common">Chinese chestnut</name>
    <dbReference type="NCBI Taxonomy" id="60419"/>
    <lineage>
        <taxon>Eukaryota</taxon>
        <taxon>Viridiplantae</taxon>
        <taxon>Streptophyta</taxon>
        <taxon>Embryophyta</taxon>
        <taxon>Tracheophyta</taxon>
        <taxon>Spermatophyta</taxon>
        <taxon>Magnoliopsida</taxon>
        <taxon>eudicotyledons</taxon>
        <taxon>Gunneridae</taxon>
        <taxon>Pentapetalae</taxon>
        <taxon>rosids</taxon>
        <taxon>fabids</taxon>
        <taxon>Fagales</taxon>
        <taxon>Fagaceae</taxon>
        <taxon>Castanea</taxon>
    </lineage>
</organism>
<comment type="caution">
    <text evidence="2">The sequence shown here is derived from an EMBL/GenBank/DDBJ whole genome shotgun (WGS) entry which is preliminary data.</text>
</comment>
<accession>A0A8J4RJM5</accession>
<dbReference type="Gene3D" id="1.20.1280.50">
    <property type="match status" value="1"/>
</dbReference>
<dbReference type="PROSITE" id="PS50181">
    <property type="entry name" value="FBOX"/>
    <property type="match status" value="1"/>
</dbReference>
<dbReference type="InterPro" id="IPR050796">
    <property type="entry name" value="SCF_F-box_component"/>
</dbReference>
<keyword evidence="3" id="KW-1185">Reference proteome</keyword>
<dbReference type="InterPro" id="IPR036047">
    <property type="entry name" value="F-box-like_dom_sf"/>
</dbReference>
<dbReference type="AlphaFoldDB" id="A0A8J4RJM5"/>
<feature type="domain" description="F-box" evidence="1">
    <location>
        <begin position="18"/>
        <end position="64"/>
    </location>
</feature>
<dbReference type="PANTHER" id="PTHR31672">
    <property type="entry name" value="BNACNNG10540D PROTEIN"/>
    <property type="match status" value="1"/>
</dbReference>
<dbReference type="SUPFAM" id="SSF81383">
    <property type="entry name" value="F-box domain"/>
    <property type="match status" value="1"/>
</dbReference>
<dbReference type="InterPro" id="IPR001810">
    <property type="entry name" value="F-box_dom"/>
</dbReference>
<dbReference type="EMBL" id="JRKL02001164">
    <property type="protein sequence ID" value="KAF3965612.1"/>
    <property type="molecule type" value="Genomic_DNA"/>
</dbReference>
<evidence type="ECO:0000313" key="2">
    <source>
        <dbReference type="EMBL" id="KAF3965612.1"/>
    </source>
</evidence>